<dbReference type="FunFam" id="1.10.10.10:FF:000027">
    <property type="entry name" value="Heat shock transcription factor 1"/>
    <property type="match status" value="1"/>
</dbReference>
<evidence type="ECO:0000256" key="10">
    <source>
        <dbReference type="ARBA" id="ARBA00084017"/>
    </source>
</evidence>
<evidence type="ECO:0000256" key="7">
    <source>
        <dbReference type="ARBA" id="ARBA00059868"/>
    </source>
</evidence>
<evidence type="ECO:0000256" key="11">
    <source>
        <dbReference type="RuleBase" id="RU004020"/>
    </source>
</evidence>
<dbReference type="Gene3D" id="1.10.10.10">
    <property type="entry name" value="Winged helix-like DNA-binding domain superfamily/Winged helix DNA-binding domain"/>
    <property type="match status" value="1"/>
</dbReference>
<dbReference type="Pfam" id="PF00447">
    <property type="entry name" value="HSF_DNA-bind"/>
    <property type="match status" value="1"/>
</dbReference>
<evidence type="ECO:0000256" key="1">
    <source>
        <dbReference type="ARBA" id="ARBA00004123"/>
    </source>
</evidence>
<dbReference type="EMBL" id="KV454209">
    <property type="protein sequence ID" value="ODQ61043.1"/>
    <property type="molecule type" value="Genomic_DNA"/>
</dbReference>
<organism evidence="14 15">
    <name type="scientific">Wickerhamomyces anomalus (strain ATCC 58044 / CBS 1984 / NCYC 433 / NRRL Y-366-8)</name>
    <name type="common">Yeast</name>
    <name type="synonym">Hansenula anomala</name>
    <dbReference type="NCBI Taxonomy" id="683960"/>
    <lineage>
        <taxon>Eukaryota</taxon>
        <taxon>Fungi</taxon>
        <taxon>Dikarya</taxon>
        <taxon>Ascomycota</taxon>
        <taxon>Saccharomycotina</taxon>
        <taxon>Saccharomycetes</taxon>
        <taxon>Phaffomycetales</taxon>
        <taxon>Wickerhamomycetaceae</taxon>
        <taxon>Wickerhamomyces</taxon>
    </lineage>
</organism>
<dbReference type="InterPro" id="IPR036390">
    <property type="entry name" value="WH_DNA-bd_sf"/>
</dbReference>
<sequence>PAFVLKLWTMVNDPNNHDLINWYHDGNSFLVTNRELFVQKILPKYFKHSNFASFVRQLNMYGWHKVQDASSGSLHSDEKWQFINPNFQKGRPDLLDKIVRNKPNDEHNNSTQGSGGGNNQSNDGNGTNGQFDVSLLINELNTLKANQMKITQELSRVRSDNESLWQELFQTREKNLVQNEKIEKILHFLASVYGN</sequence>
<dbReference type="InterPro" id="IPR036388">
    <property type="entry name" value="WH-like_DNA-bd_sf"/>
</dbReference>
<dbReference type="GO" id="GO:0043565">
    <property type="term" value="F:sequence-specific DNA binding"/>
    <property type="evidence" value="ECO:0007669"/>
    <property type="project" value="InterPro"/>
</dbReference>
<reference evidence="14 15" key="1">
    <citation type="journal article" date="2016" name="Proc. Natl. Acad. Sci. U.S.A.">
        <title>Comparative genomics of biotechnologically important yeasts.</title>
        <authorList>
            <person name="Riley R."/>
            <person name="Haridas S."/>
            <person name="Wolfe K.H."/>
            <person name="Lopes M.R."/>
            <person name="Hittinger C.T."/>
            <person name="Goeker M."/>
            <person name="Salamov A.A."/>
            <person name="Wisecaver J.H."/>
            <person name="Long T.M."/>
            <person name="Calvey C.H."/>
            <person name="Aerts A.L."/>
            <person name="Barry K.W."/>
            <person name="Choi C."/>
            <person name="Clum A."/>
            <person name="Coughlan A.Y."/>
            <person name="Deshpande S."/>
            <person name="Douglass A.P."/>
            <person name="Hanson S.J."/>
            <person name="Klenk H.-P."/>
            <person name="LaButti K.M."/>
            <person name="Lapidus A."/>
            <person name="Lindquist E.A."/>
            <person name="Lipzen A.M."/>
            <person name="Meier-Kolthoff J.P."/>
            <person name="Ohm R.A."/>
            <person name="Otillar R.P."/>
            <person name="Pangilinan J.L."/>
            <person name="Peng Y."/>
            <person name="Rokas A."/>
            <person name="Rosa C.A."/>
            <person name="Scheuner C."/>
            <person name="Sibirny A.A."/>
            <person name="Slot J.C."/>
            <person name="Stielow J.B."/>
            <person name="Sun H."/>
            <person name="Kurtzman C.P."/>
            <person name="Blackwell M."/>
            <person name="Grigoriev I.V."/>
            <person name="Jeffries T.W."/>
        </authorList>
    </citation>
    <scope>NUCLEOTIDE SEQUENCE [LARGE SCALE GENOMIC DNA]</scope>
    <source>
        <strain evidence="15">ATCC 58044 / CBS 1984 / NCYC 433 / NRRL Y-366-8</strain>
    </source>
</reference>
<evidence type="ECO:0000256" key="5">
    <source>
        <dbReference type="ARBA" id="ARBA00023163"/>
    </source>
</evidence>
<evidence type="ECO:0000313" key="14">
    <source>
        <dbReference type="EMBL" id="ODQ61043.1"/>
    </source>
</evidence>
<keyword evidence="15" id="KW-1185">Reference proteome</keyword>
<dbReference type="AlphaFoldDB" id="A0A1E3P6R5"/>
<name>A0A1E3P6R5_WICAA</name>
<evidence type="ECO:0000256" key="9">
    <source>
        <dbReference type="ARBA" id="ARBA00068818"/>
    </source>
</evidence>
<evidence type="ECO:0000256" key="4">
    <source>
        <dbReference type="ARBA" id="ARBA00023125"/>
    </source>
</evidence>
<accession>A0A1E3P6R5</accession>
<proteinExistence type="inferred from homology"/>
<dbReference type="PROSITE" id="PS00434">
    <property type="entry name" value="HSF_DOMAIN"/>
    <property type="match status" value="1"/>
</dbReference>
<feature type="region of interest" description="Disordered" evidence="12">
    <location>
        <begin position="99"/>
        <end position="128"/>
    </location>
</feature>
<dbReference type="SUPFAM" id="SSF46785">
    <property type="entry name" value="Winged helix' DNA-binding domain"/>
    <property type="match status" value="1"/>
</dbReference>
<dbReference type="PANTHER" id="PTHR10015:SF427">
    <property type="entry name" value="HEAT SHOCK FACTOR PROTEIN"/>
    <property type="match status" value="1"/>
</dbReference>
<evidence type="ECO:0000256" key="12">
    <source>
        <dbReference type="SAM" id="MobiDB-lite"/>
    </source>
</evidence>
<comment type="subcellular location">
    <subcellularLocation>
        <location evidence="1">Nucleus</location>
    </subcellularLocation>
</comment>
<dbReference type="GO" id="GO:0003700">
    <property type="term" value="F:DNA-binding transcription factor activity"/>
    <property type="evidence" value="ECO:0007669"/>
    <property type="project" value="InterPro"/>
</dbReference>
<keyword evidence="5" id="KW-0804">Transcription</keyword>
<evidence type="ECO:0000256" key="2">
    <source>
        <dbReference type="ARBA" id="ARBA00006403"/>
    </source>
</evidence>
<protein>
    <recommendedName>
        <fullName evidence="9">Heat shock transcription factor</fullName>
    </recommendedName>
    <alternativeName>
        <fullName evidence="10">Heat shock factor protein</fullName>
    </alternativeName>
</protein>
<comment type="subunit">
    <text evidence="8">Homotrimer. Homotrimerization increases the affinity of HSF1 to DNA.</text>
</comment>
<dbReference type="PRINTS" id="PR00056">
    <property type="entry name" value="HSFDOMAIN"/>
</dbReference>
<dbReference type="GO" id="GO:0032993">
    <property type="term" value="C:protein-DNA complex"/>
    <property type="evidence" value="ECO:0007669"/>
    <property type="project" value="UniProtKB-ARBA"/>
</dbReference>
<dbReference type="RefSeq" id="XP_019040250.1">
    <property type="nucleotide sequence ID" value="XM_019180999.1"/>
</dbReference>
<evidence type="ECO:0000259" key="13">
    <source>
        <dbReference type="PROSITE" id="PS00434"/>
    </source>
</evidence>
<feature type="non-terminal residue" evidence="14">
    <location>
        <position position="195"/>
    </location>
</feature>
<gene>
    <name evidence="14" type="ORF">WICANDRAFT_23695</name>
</gene>
<evidence type="ECO:0000313" key="15">
    <source>
        <dbReference type="Proteomes" id="UP000094112"/>
    </source>
</evidence>
<feature type="compositionally biased region" description="Basic and acidic residues" evidence="12">
    <location>
        <begin position="99"/>
        <end position="108"/>
    </location>
</feature>
<keyword evidence="6" id="KW-0539">Nucleus</keyword>
<dbReference type="STRING" id="683960.A0A1E3P6R5"/>
<keyword evidence="4" id="KW-0238">DNA-binding</keyword>
<evidence type="ECO:0000256" key="3">
    <source>
        <dbReference type="ARBA" id="ARBA00023015"/>
    </source>
</evidence>
<evidence type="ECO:0000256" key="8">
    <source>
        <dbReference type="ARBA" id="ARBA00062447"/>
    </source>
</evidence>
<evidence type="ECO:0000256" key="6">
    <source>
        <dbReference type="ARBA" id="ARBA00023242"/>
    </source>
</evidence>
<feature type="non-terminal residue" evidence="14">
    <location>
        <position position="1"/>
    </location>
</feature>
<dbReference type="SMART" id="SM00415">
    <property type="entry name" value="HSF"/>
    <property type="match status" value="1"/>
</dbReference>
<feature type="compositionally biased region" description="Low complexity" evidence="12">
    <location>
        <begin position="119"/>
        <end position="128"/>
    </location>
</feature>
<dbReference type="GO" id="GO:0005634">
    <property type="term" value="C:nucleus"/>
    <property type="evidence" value="ECO:0007669"/>
    <property type="project" value="UniProtKB-SubCell"/>
</dbReference>
<dbReference type="GeneID" id="30198245"/>
<dbReference type="PANTHER" id="PTHR10015">
    <property type="entry name" value="HEAT SHOCK TRANSCRIPTION FACTOR"/>
    <property type="match status" value="1"/>
</dbReference>
<comment type="similarity">
    <text evidence="2 11">Belongs to the HSF family.</text>
</comment>
<comment type="function">
    <text evidence="7">DNA-binding transcription factor that specifically binds heat shock promoter elements (HSE) and activates transcription.</text>
</comment>
<keyword evidence="3" id="KW-0805">Transcription regulation</keyword>
<dbReference type="InterPro" id="IPR000232">
    <property type="entry name" value="HSF_DNA-bd"/>
</dbReference>
<dbReference type="OrthoDB" id="60033at2759"/>
<dbReference type="Proteomes" id="UP000094112">
    <property type="component" value="Unassembled WGS sequence"/>
</dbReference>
<feature type="domain" description="HSF-type DNA-binding" evidence="13">
    <location>
        <begin position="42"/>
        <end position="66"/>
    </location>
</feature>